<dbReference type="SMART" id="SM00220">
    <property type="entry name" value="S_TKc"/>
    <property type="match status" value="1"/>
</dbReference>
<dbReference type="CDD" id="cd07834">
    <property type="entry name" value="STKc_MAPK"/>
    <property type="match status" value="1"/>
</dbReference>
<dbReference type="PROSITE" id="PS00107">
    <property type="entry name" value="PROTEIN_KINASE_ATP"/>
    <property type="match status" value="1"/>
</dbReference>
<dbReference type="PANTHER" id="PTHR24055">
    <property type="entry name" value="MITOGEN-ACTIVATED PROTEIN KINASE"/>
    <property type="match status" value="1"/>
</dbReference>
<reference evidence="1 2" key="1">
    <citation type="submission" date="2024-03" db="EMBL/GenBank/DDBJ databases">
        <title>Aureococcus anophagefferens CCMP1851 and Kratosvirus quantuckense: Draft genome of a second virus-susceptible host strain in the model system.</title>
        <authorList>
            <person name="Chase E."/>
            <person name="Truchon A.R."/>
            <person name="Schepens W."/>
            <person name="Wilhelm S.W."/>
        </authorList>
    </citation>
    <scope>NUCLEOTIDE SEQUENCE [LARGE SCALE GENOMIC DNA]</scope>
    <source>
        <strain evidence="1 2">CCMP1851</strain>
    </source>
</reference>
<dbReference type="InterPro" id="IPR050117">
    <property type="entry name" value="MAPK"/>
</dbReference>
<organism evidence="1 2">
    <name type="scientific">Aureococcus anophagefferens</name>
    <name type="common">Harmful bloom alga</name>
    <dbReference type="NCBI Taxonomy" id="44056"/>
    <lineage>
        <taxon>Eukaryota</taxon>
        <taxon>Sar</taxon>
        <taxon>Stramenopiles</taxon>
        <taxon>Ochrophyta</taxon>
        <taxon>Pelagophyceae</taxon>
        <taxon>Pelagomonadales</taxon>
        <taxon>Pelagomonadaceae</taxon>
        <taxon>Aureococcus</taxon>
    </lineage>
</organism>
<dbReference type="Gene3D" id="1.10.510.10">
    <property type="entry name" value="Transferase(Phosphotransferase) domain 1"/>
    <property type="match status" value="1"/>
</dbReference>
<dbReference type="InterPro" id="IPR000719">
    <property type="entry name" value="Prot_kinase_dom"/>
</dbReference>
<keyword evidence="1" id="KW-0808">Transferase</keyword>
<dbReference type="GO" id="GO:0005524">
    <property type="term" value="F:ATP binding"/>
    <property type="evidence" value="ECO:0007669"/>
    <property type="project" value="UniProtKB-UniRule"/>
</dbReference>
<dbReference type="Pfam" id="PF00069">
    <property type="entry name" value="Pkinase"/>
    <property type="match status" value="1"/>
</dbReference>
<dbReference type="PROSITE" id="PS00108">
    <property type="entry name" value="PROTEIN_KINASE_ST"/>
    <property type="match status" value="1"/>
</dbReference>
<sequence>MSFRRKYHSVPLGRDQFYIDVRYTNLRPIGGGSYGVVCSADDTATGRRVAIKKIANVFSDLVDAKRILREIKLLRHFGSHENIVQVKDIITVPPNTIDFSDVYIVTNLMERARRVLGRRPEARKPPPRAPRSDLDRIITSRQTLTNQHHQYFLYQILRGLKYIHSASVLHRDLKPSNLLVNSNCDLAICDFGLARGFDDDAGKLTEYVVTRWYRAPELLCETKDYDEAIDVWSVGCIFAEMLRRKPFFRGDTPQHQLETIVSVLGKPGDGALEKIQHEAARKAIFAGAECEPYPFASYFPRDTSPTALDLLAKMLVFDPAARATVDAALEHPYLSELHGQMPEPLCDDTFDFEFERAATASSDEGKDALPKEEIQSMMFEEMVQLQLVMEDGGADAGAKAGAEGKDGEEDMATARTTDTADAK</sequence>
<dbReference type="Gene3D" id="3.30.200.20">
    <property type="entry name" value="Phosphorylase Kinase, domain 1"/>
    <property type="match status" value="1"/>
</dbReference>
<dbReference type="InterPro" id="IPR011009">
    <property type="entry name" value="Kinase-like_dom_sf"/>
</dbReference>
<dbReference type="EMBL" id="JBBJCI010000252">
    <property type="protein sequence ID" value="KAK7237338.1"/>
    <property type="molecule type" value="Genomic_DNA"/>
</dbReference>
<dbReference type="Proteomes" id="UP001363151">
    <property type="component" value="Unassembled WGS sequence"/>
</dbReference>
<accession>A0ABR1FSB0</accession>
<dbReference type="SUPFAM" id="SSF56112">
    <property type="entry name" value="Protein kinase-like (PK-like)"/>
    <property type="match status" value="1"/>
</dbReference>
<protein>
    <submittedName>
        <fullName evidence="1">MAP kinase</fullName>
    </submittedName>
</protein>
<keyword evidence="1" id="KW-0418">Kinase</keyword>
<dbReference type="InterPro" id="IPR017441">
    <property type="entry name" value="Protein_kinase_ATP_BS"/>
</dbReference>
<proteinExistence type="predicted"/>
<dbReference type="InterPro" id="IPR008271">
    <property type="entry name" value="Ser/Thr_kinase_AS"/>
</dbReference>
<evidence type="ECO:0000313" key="2">
    <source>
        <dbReference type="Proteomes" id="UP001363151"/>
    </source>
</evidence>
<dbReference type="GO" id="GO:0004674">
    <property type="term" value="F:protein serine/threonine kinase activity"/>
    <property type="evidence" value="ECO:0007669"/>
    <property type="project" value="UniProtKB-KW"/>
</dbReference>
<keyword evidence="2" id="KW-1185">Reference proteome</keyword>
<name>A0ABR1FSB0_AURAN</name>
<dbReference type="KEGG" id="aaf:AURANDRAFT_31374"/>
<dbReference type="PROSITE" id="PS50011">
    <property type="entry name" value="PROTEIN_KINASE_DOM"/>
    <property type="match status" value="1"/>
</dbReference>
<comment type="caution">
    <text evidence="1">The sequence shown here is derived from an EMBL/GenBank/DDBJ whole genome shotgun (WGS) entry which is preliminary data.</text>
</comment>
<evidence type="ECO:0000313" key="1">
    <source>
        <dbReference type="EMBL" id="KAK7237338.1"/>
    </source>
</evidence>
<gene>
    <name evidence="1" type="primary">MPK6</name>
    <name evidence="1" type="ORF">SO694_000960126</name>
</gene>